<gene>
    <name evidence="1" type="ORF">HGB38_12030</name>
</gene>
<protein>
    <submittedName>
        <fullName evidence="1">Uncharacterized protein</fullName>
    </submittedName>
</protein>
<evidence type="ECO:0000313" key="2">
    <source>
        <dbReference type="Proteomes" id="UP000540698"/>
    </source>
</evidence>
<reference evidence="1 2" key="1">
    <citation type="submission" date="2020-04" db="EMBL/GenBank/DDBJ databases">
        <title>MicrobeNet Type strains.</title>
        <authorList>
            <person name="Nicholson A.C."/>
        </authorList>
    </citation>
    <scope>NUCLEOTIDE SEQUENCE [LARGE SCALE GENOMIC DNA]</scope>
    <source>
        <strain evidence="1 2">DSM 44956</strain>
    </source>
</reference>
<name>A0A7X6L343_9NOCA</name>
<dbReference type="EMBL" id="JAAXOS010000005">
    <property type="protein sequence ID" value="NKY26946.1"/>
    <property type="molecule type" value="Genomic_DNA"/>
</dbReference>
<dbReference type="Proteomes" id="UP000540698">
    <property type="component" value="Unassembled WGS sequence"/>
</dbReference>
<proteinExistence type="predicted"/>
<organism evidence="1 2">
    <name type="scientific">Nocardia gamkensis</name>
    <dbReference type="NCBI Taxonomy" id="352869"/>
    <lineage>
        <taxon>Bacteria</taxon>
        <taxon>Bacillati</taxon>
        <taxon>Actinomycetota</taxon>
        <taxon>Actinomycetes</taxon>
        <taxon>Mycobacteriales</taxon>
        <taxon>Nocardiaceae</taxon>
        <taxon>Nocardia</taxon>
    </lineage>
</organism>
<accession>A0A7X6L343</accession>
<sequence>MGTLDHPAVSVALDALAAADSSLAPINVIVREEIIAVLVDGDRGRYIVFVHPDGDQWKTRGTMFGAPRPSGPRHEHTPAWEALQRVGTRFRSATADRFGDGWYAVIGRAAHDAVSLSVTSSFEECVVPIGADGLAFAVIRATGSETPRVTVTTRDGRAITVGPIAA</sequence>
<evidence type="ECO:0000313" key="1">
    <source>
        <dbReference type="EMBL" id="NKY26946.1"/>
    </source>
</evidence>
<comment type="caution">
    <text evidence="1">The sequence shown here is derived from an EMBL/GenBank/DDBJ whole genome shotgun (WGS) entry which is preliminary data.</text>
</comment>
<dbReference type="AlphaFoldDB" id="A0A7X6L343"/>
<keyword evidence="2" id="KW-1185">Reference proteome</keyword>
<dbReference type="RefSeq" id="WP_062969672.1">
    <property type="nucleotide sequence ID" value="NZ_JAAXOS010000005.1"/>
</dbReference>